<feature type="region of interest" description="Disordered" evidence="1">
    <location>
        <begin position="127"/>
        <end position="154"/>
    </location>
</feature>
<name>A0A930LSG3_9MICC</name>
<reference evidence="2" key="1">
    <citation type="submission" date="2020-04" db="EMBL/GenBank/DDBJ databases">
        <title>Deep metagenomics examines the oral microbiome during advanced dental caries in children, revealing novel taxa and co-occurrences with host molecules.</title>
        <authorList>
            <person name="Baker J.L."/>
            <person name="Morton J.T."/>
            <person name="Dinis M."/>
            <person name="Alvarez R."/>
            <person name="Tran N.C."/>
            <person name="Knight R."/>
            <person name="Edlund A."/>
        </authorList>
    </citation>
    <scope>NUCLEOTIDE SEQUENCE</scope>
    <source>
        <strain evidence="2">JCVI_47_bin.3</strain>
    </source>
</reference>
<dbReference type="EMBL" id="JABZXS010000001">
    <property type="protein sequence ID" value="MBF1672655.1"/>
    <property type="molecule type" value="Genomic_DNA"/>
</dbReference>
<evidence type="ECO:0000313" key="3">
    <source>
        <dbReference type="Proteomes" id="UP000785653"/>
    </source>
</evidence>
<dbReference type="AlphaFoldDB" id="A0A930LSG3"/>
<protein>
    <submittedName>
        <fullName evidence="2">Uncharacterized protein</fullName>
    </submittedName>
</protein>
<accession>A0A930LSG3</accession>
<evidence type="ECO:0000313" key="2">
    <source>
        <dbReference type="EMBL" id="MBF1672655.1"/>
    </source>
</evidence>
<evidence type="ECO:0000256" key="1">
    <source>
        <dbReference type="SAM" id="MobiDB-lite"/>
    </source>
</evidence>
<proteinExistence type="predicted"/>
<gene>
    <name evidence="2" type="ORF">HXO65_00345</name>
</gene>
<comment type="caution">
    <text evidence="2">The sequence shown here is derived from an EMBL/GenBank/DDBJ whole genome shotgun (WGS) entry which is preliminary data.</text>
</comment>
<sequence length="154" mass="16833">MGGAGNNRSRRGKFEVSKATPVVIEPAEQPTLEEVAPNVEWLPATVKFWEELPQHPPFKTMTGAQWYSAALSLAVPYNEALTKLLNGQPSTRASEVYTGHAKEYGLTPKAMLGMNIELLTAAEMQQRVDASRPQLPPALGSPSRTYDGLRLEGK</sequence>
<dbReference type="Proteomes" id="UP000785653">
    <property type="component" value="Unassembled WGS sequence"/>
</dbReference>
<organism evidence="2 3">
    <name type="scientific">Rothia mucilaginosa</name>
    <dbReference type="NCBI Taxonomy" id="43675"/>
    <lineage>
        <taxon>Bacteria</taxon>
        <taxon>Bacillati</taxon>
        <taxon>Actinomycetota</taxon>
        <taxon>Actinomycetes</taxon>
        <taxon>Micrococcales</taxon>
        <taxon>Micrococcaceae</taxon>
        <taxon>Rothia</taxon>
    </lineage>
</organism>